<keyword evidence="2" id="KW-1185">Reference proteome</keyword>
<dbReference type="AlphaFoldDB" id="A0A8J3XDF9"/>
<reference evidence="1 2" key="1">
    <citation type="submission" date="2021-01" db="EMBL/GenBank/DDBJ databases">
        <title>Whole genome shotgun sequence of Planotetraspora phitsanulokensis NBRC 104273.</title>
        <authorList>
            <person name="Komaki H."/>
            <person name="Tamura T."/>
        </authorList>
    </citation>
    <scope>NUCLEOTIDE SEQUENCE [LARGE SCALE GENOMIC DNA]</scope>
    <source>
        <strain evidence="1 2">NBRC 104273</strain>
    </source>
</reference>
<evidence type="ECO:0008006" key="3">
    <source>
        <dbReference type="Google" id="ProtNLM"/>
    </source>
</evidence>
<comment type="caution">
    <text evidence="1">The sequence shown here is derived from an EMBL/GenBank/DDBJ whole genome shotgun (WGS) entry which is preliminary data.</text>
</comment>
<dbReference type="EMBL" id="BOOP01000008">
    <property type="protein sequence ID" value="GII37025.1"/>
    <property type="molecule type" value="Genomic_DNA"/>
</dbReference>
<dbReference type="Gene3D" id="1.10.287.1080">
    <property type="entry name" value="MazG-like"/>
    <property type="match status" value="1"/>
</dbReference>
<proteinExistence type="predicted"/>
<dbReference type="Proteomes" id="UP000622547">
    <property type="component" value="Unassembled WGS sequence"/>
</dbReference>
<dbReference type="SUPFAM" id="SSF101386">
    <property type="entry name" value="all-alpha NTP pyrophosphatases"/>
    <property type="match status" value="1"/>
</dbReference>
<accession>A0A8J3XDF9</accession>
<dbReference type="InterPro" id="IPR052555">
    <property type="entry name" value="dCTP_Pyrophosphatase"/>
</dbReference>
<evidence type="ECO:0000313" key="1">
    <source>
        <dbReference type="EMBL" id="GII37025.1"/>
    </source>
</evidence>
<evidence type="ECO:0000313" key="2">
    <source>
        <dbReference type="Proteomes" id="UP000622547"/>
    </source>
</evidence>
<dbReference type="PANTHER" id="PTHR46523">
    <property type="entry name" value="DCTP PYROPHOSPHATASE 1"/>
    <property type="match status" value="1"/>
</dbReference>
<protein>
    <recommendedName>
        <fullName evidence="3">Nucleotide pyrophosphohydrolase</fullName>
    </recommendedName>
</protein>
<organism evidence="1 2">
    <name type="scientific">Planotetraspora phitsanulokensis</name>
    <dbReference type="NCBI Taxonomy" id="575192"/>
    <lineage>
        <taxon>Bacteria</taxon>
        <taxon>Bacillati</taxon>
        <taxon>Actinomycetota</taxon>
        <taxon>Actinomycetes</taxon>
        <taxon>Streptosporangiales</taxon>
        <taxon>Streptosporangiaceae</taxon>
        <taxon>Planotetraspora</taxon>
    </lineage>
</organism>
<sequence>MTTELDQLAMRLQGFARARDWEQFHTPKNLAMALAGEVGELVAEFQWLTPEESRTLDAETLGGVRAELAIPLV</sequence>
<gene>
    <name evidence="1" type="ORF">Pph01_20280</name>
</gene>
<dbReference type="PANTHER" id="PTHR46523:SF1">
    <property type="entry name" value="DCTP PYROPHOSPHATASE 1"/>
    <property type="match status" value="1"/>
</dbReference>
<name>A0A8J3XDF9_9ACTN</name>